<dbReference type="Proteomes" id="UP000267128">
    <property type="component" value="Unassembled WGS sequence"/>
</dbReference>
<feature type="signal peptide" evidence="1">
    <location>
        <begin position="1"/>
        <end position="36"/>
    </location>
</feature>
<feature type="domain" description="Bacterial Ig-like" evidence="2">
    <location>
        <begin position="749"/>
        <end position="833"/>
    </location>
</feature>
<dbReference type="Pfam" id="PF16640">
    <property type="entry name" value="Big_3_5"/>
    <property type="match status" value="3"/>
</dbReference>
<comment type="caution">
    <text evidence="3">The sequence shown here is derived from an EMBL/GenBank/DDBJ whole genome shotgun (WGS) entry which is preliminary data.</text>
</comment>
<organism evidence="3 4">
    <name type="scientific">Nocardioides marmoriginsengisoli</name>
    <dbReference type="NCBI Taxonomy" id="661483"/>
    <lineage>
        <taxon>Bacteria</taxon>
        <taxon>Bacillati</taxon>
        <taxon>Actinomycetota</taxon>
        <taxon>Actinomycetes</taxon>
        <taxon>Propionibacteriales</taxon>
        <taxon>Nocardioidaceae</taxon>
        <taxon>Nocardioides</taxon>
    </lineage>
</organism>
<keyword evidence="4" id="KW-1185">Reference proteome</keyword>
<gene>
    <name evidence="3" type="ORF">EFK50_10815</name>
</gene>
<accession>A0A3N0CFP7</accession>
<dbReference type="InterPro" id="IPR032109">
    <property type="entry name" value="Big_3_5"/>
</dbReference>
<protein>
    <submittedName>
        <fullName evidence="3">Ig-like domain repeat protein</fullName>
    </submittedName>
</protein>
<evidence type="ECO:0000256" key="1">
    <source>
        <dbReference type="SAM" id="SignalP"/>
    </source>
</evidence>
<reference evidence="3 4" key="1">
    <citation type="submission" date="2018-11" db="EMBL/GenBank/DDBJ databases">
        <authorList>
            <person name="Li F."/>
        </authorList>
    </citation>
    <scope>NUCLEOTIDE SEQUENCE [LARGE SCALE GENOMIC DNA]</scope>
    <source>
        <strain evidence="3 4">Gsoil 097</strain>
    </source>
</reference>
<dbReference type="InterPro" id="IPR013783">
    <property type="entry name" value="Ig-like_fold"/>
</dbReference>
<dbReference type="InterPro" id="IPR006311">
    <property type="entry name" value="TAT_signal"/>
</dbReference>
<evidence type="ECO:0000259" key="2">
    <source>
        <dbReference type="Pfam" id="PF16640"/>
    </source>
</evidence>
<dbReference type="Gene3D" id="2.60.40.10">
    <property type="entry name" value="Immunoglobulins"/>
    <property type="match status" value="5"/>
</dbReference>
<feature type="domain" description="Bacterial Ig-like" evidence="2">
    <location>
        <begin position="232"/>
        <end position="311"/>
    </location>
</feature>
<feature type="chain" id="PRO_5017985293" evidence="1">
    <location>
        <begin position="37"/>
        <end position="1031"/>
    </location>
</feature>
<dbReference type="OrthoDB" id="5116909at2"/>
<proteinExistence type="predicted"/>
<dbReference type="AlphaFoldDB" id="A0A3N0CFP7"/>
<sequence>MSSHPVRRRRWRRASLGLITALALLVAPLAIAPAQADDEPSSFGLSMVAGTGKMMIAGNEPGPDLANPTSINGSYDAETGQLTDVNFSSPSVTFEQHVTKPITLTLQITEQLLMMDPGSGTGRLEADGTLAFNLGLKLRVQIASTVANGDCYSQPVNVELRSTAPYDPATGRVSLKAEGFRVNNFEVTDKCSQLIVTNSGPQFEGTNNRLTLTAEGDFGTRLEQTTTSLAVAPDEAMNDTETTLTATVAPAAASGTVNFYSGGTSLGDAPVVDGVATTTTKLSAGSHQLRAEYGGDQTYAGSTSASVAYQVRAYATLSGDLPGTVRRGAAPQPFTFSVANPANGRDEQRLRLDLAIDQDPNPNLCPTCPGYGDYVEAEDVVWEFQDGSGAWQRIPFSGDIAGGDAQLLGAFGGNAGFALAAGESRDVPMRLSIGNGSAEGRKLKVTAALVQVDASTGESGATIDSSSATVQIPLAERVPLESIGIDILFGGAQPYRYAQGYDIGWRVRLNNSAVPATGYPDGRVEFFVDGKPRSVTVGAVSGTIQQVPEGLAQITQAVIRTDDLAPGNHTIQVKYLGGTNHLPMLSAPLTFEVLAPFGALYECSFPTLGGGSGSKRMLIDGSADVPAYAGVGSEVDLGRVRVTVGGDLRNRQYASENLTAEIGSSGTASAATGVIENPNAAHNDYRILWDGGTGRTTVSGAAGDLVDVPLDRVRFYTPTGDRQYDCVPVGRPASLGLVRLVGTDLTVSPAGSSRLGELVTMTATVTGGAWFSTAGSVTFRDGNQVLGTVPVAFSTPVSFKTADLGSGAHQLTATWSGGIGFPPVRSAAVEHRVASPTVTTLATSNATPQYGQPITWKATVKPSPATAGTPSGDVQFAVDGNPVGSPVPLVDGVATSAPVANLAVGSHQVTASYAGSTAFGPSTSAALAQVVAKGATSIKATPALVELKGLKLHLTNLSATLTGPAGPVAGETVTFKSGVVPLCTAITAANGVASCSGTAGLLGIILALGYKADFAGSAGYLPSSGKGALIG</sequence>
<dbReference type="EMBL" id="RJSE01000007">
    <property type="protein sequence ID" value="RNL62268.1"/>
    <property type="molecule type" value="Genomic_DNA"/>
</dbReference>
<dbReference type="GO" id="GO:0005975">
    <property type="term" value="P:carbohydrate metabolic process"/>
    <property type="evidence" value="ECO:0007669"/>
    <property type="project" value="UniProtKB-ARBA"/>
</dbReference>
<dbReference type="RefSeq" id="WP_123227565.1">
    <property type="nucleotide sequence ID" value="NZ_RJSE01000007.1"/>
</dbReference>
<dbReference type="PROSITE" id="PS51318">
    <property type="entry name" value="TAT"/>
    <property type="match status" value="1"/>
</dbReference>
<keyword evidence="1" id="KW-0732">Signal</keyword>
<name>A0A3N0CFP7_9ACTN</name>
<feature type="domain" description="Bacterial Ig-like" evidence="2">
    <location>
        <begin position="842"/>
        <end position="931"/>
    </location>
</feature>
<evidence type="ECO:0000313" key="4">
    <source>
        <dbReference type="Proteomes" id="UP000267128"/>
    </source>
</evidence>
<evidence type="ECO:0000313" key="3">
    <source>
        <dbReference type="EMBL" id="RNL62268.1"/>
    </source>
</evidence>